<dbReference type="EMBL" id="GBRH01209032">
    <property type="protein sequence ID" value="JAD88863.1"/>
    <property type="molecule type" value="Transcribed_RNA"/>
</dbReference>
<reference evidence="1" key="1">
    <citation type="submission" date="2014-09" db="EMBL/GenBank/DDBJ databases">
        <authorList>
            <person name="Magalhaes I.L.F."/>
            <person name="Oliveira U."/>
            <person name="Santos F.R."/>
            <person name="Vidigal T.H.D.A."/>
            <person name="Brescovit A.D."/>
            <person name="Santos A.J."/>
        </authorList>
    </citation>
    <scope>NUCLEOTIDE SEQUENCE</scope>
    <source>
        <tissue evidence="1">Shoot tissue taken approximately 20 cm above the soil surface</tissue>
    </source>
</reference>
<accession>A0A0A9DQ97</accession>
<reference evidence="1" key="2">
    <citation type="journal article" date="2015" name="Data Brief">
        <title>Shoot transcriptome of the giant reed, Arundo donax.</title>
        <authorList>
            <person name="Barrero R.A."/>
            <person name="Guerrero F.D."/>
            <person name="Moolhuijzen P."/>
            <person name="Goolsby J.A."/>
            <person name="Tidwell J."/>
            <person name="Bellgard S.E."/>
            <person name="Bellgard M.I."/>
        </authorList>
    </citation>
    <scope>NUCLEOTIDE SEQUENCE</scope>
    <source>
        <tissue evidence="1">Shoot tissue taken approximately 20 cm above the soil surface</tissue>
    </source>
</reference>
<dbReference type="AlphaFoldDB" id="A0A0A9DQ97"/>
<organism evidence="1">
    <name type="scientific">Arundo donax</name>
    <name type="common">Giant reed</name>
    <name type="synonym">Donax arundinaceus</name>
    <dbReference type="NCBI Taxonomy" id="35708"/>
    <lineage>
        <taxon>Eukaryota</taxon>
        <taxon>Viridiplantae</taxon>
        <taxon>Streptophyta</taxon>
        <taxon>Embryophyta</taxon>
        <taxon>Tracheophyta</taxon>
        <taxon>Spermatophyta</taxon>
        <taxon>Magnoliopsida</taxon>
        <taxon>Liliopsida</taxon>
        <taxon>Poales</taxon>
        <taxon>Poaceae</taxon>
        <taxon>PACMAD clade</taxon>
        <taxon>Arundinoideae</taxon>
        <taxon>Arundineae</taxon>
        <taxon>Arundo</taxon>
    </lineage>
</organism>
<protein>
    <submittedName>
        <fullName evidence="1">Uncharacterized protein</fullName>
    </submittedName>
</protein>
<name>A0A0A9DQ97_ARUDO</name>
<evidence type="ECO:0000313" key="1">
    <source>
        <dbReference type="EMBL" id="JAD88863.1"/>
    </source>
</evidence>
<proteinExistence type="predicted"/>
<sequence length="151" mass="16595">MALSLSSTGGSYISRHLTSHPSPFASKSYRSVSWVLSYLSSSSCFAMFRRESEKGSCFLESILGRMPTFEAIISMLPTYLDLLLAIFSKEIVAMLEFSLASLAFLAIFCVPFDTTLLTMPLQNDSVDCSLMPDSEAWKSSVSNSSKELVLS</sequence>